<dbReference type="PANTHER" id="PTHR13271">
    <property type="entry name" value="UNCHARACTERIZED PUTATIVE METHYLTRANSFERASE"/>
    <property type="match status" value="1"/>
</dbReference>
<dbReference type="GO" id="GO:0032259">
    <property type="term" value="P:methylation"/>
    <property type="evidence" value="ECO:0007669"/>
    <property type="project" value="UniProtKB-KW"/>
</dbReference>
<evidence type="ECO:0000256" key="5">
    <source>
        <dbReference type="SAM" id="SignalP"/>
    </source>
</evidence>
<dbReference type="SUPFAM" id="SSF82199">
    <property type="entry name" value="SET domain"/>
    <property type="match status" value="1"/>
</dbReference>
<feature type="region of interest" description="Disordered" evidence="4">
    <location>
        <begin position="289"/>
        <end position="310"/>
    </location>
</feature>
<dbReference type="InterPro" id="IPR050600">
    <property type="entry name" value="SETD3_SETD6_MTase"/>
</dbReference>
<dbReference type="Proteomes" id="UP001530293">
    <property type="component" value="Unassembled WGS sequence"/>
</dbReference>
<keyword evidence="5" id="KW-0732">Signal</keyword>
<evidence type="ECO:0000259" key="6">
    <source>
        <dbReference type="PROSITE" id="PS50280"/>
    </source>
</evidence>
<evidence type="ECO:0000256" key="2">
    <source>
        <dbReference type="ARBA" id="ARBA00022679"/>
    </source>
</evidence>
<organism evidence="7 8">
    <name type="scientific">Discostella pseudostelligera</name>
    <dbReference type="NCBI Taxonomy" id="259834"/>
    <lineage>
        <taxon>Eukaryota</taxon>
        <taxon>Sar</taxon>
        <taxon>Stramenopiles</taxon>
        <taxon>Ochrophyta</taxon>
        <taxon>Bacillariophyta</taxon>
        <taxon>Coscinodiscophyceae</taxon>
        <taxon>Thalassiosirophycidae</taxon>
        <taxon>Stephanodiscales</taxon>
        <taxon>Stephanodiscaceae</taxon>
        <taxon>Discostella</taxon>
    </lineage>
</organism>
<keyword evidence="2" id="KW-0808">Transferase</keyword>
<evidence type="ECO:0000313" key="8">
    <source>
        <dbReference type="Proteomes" id="UP001530293"/>
    </source>
</evidence>
<dbReference type="Pfam" id="PF00856">
    <property type="entry name" value="SET"/>
    <property type="match status" value="1"/>
</dbReference>
<feature type="chain" id="PRO_5044876727" description="SET domain-containing protein" evidence="5">
    <location>
        <begin position="24"/>
        <end position="461"/>
    </location>
</feature>
<evidence type="ECO:0000313" key="7">
    <source>
        <dbReference type="EMBL" id="KAL3760362.1"/>
    </source>
</evidence>
<dbReference type="Gene3D" id="3.90.1410.10">
    <property type="entry name" value="set domain protein methyltransferase, domain 1"/>
    <property type="match status" value="1"/>
</dbReference>
<feature type="signal peptide" evidence="5">
    <location>
        <begin position="1"/>
        <end position="23"/>
    </location>
</feature>
<dbReference type="SUPFAM" id="SSF81822">
    <property type="entry name" value="RuBisCo LSMT C-terminal, substrate-binding domain"/>
    <property type="match status" value="1"/>
</dbReference>
<dbReference type="InterPro" id="IPR036464">
    <property type="entry name" value="Rubisco_LSMT_subst-bd_sf"/>
</dbReference>
<evidence type="ECO:0000256" key="1">
    <source>
        <dbReference type="ARBA" id="ARBA00022603"/>
    </source>
</evidence>
<gene>
    <name evidence="7" type="ORF">ACHAWU_000337</name>
</gene>
<dbReference type="PANTHER" id="PTHR13271:SF151">
    <property type="entry name" value="SET DOMAIN-CONTAINING PROTEIN 4"/>
    <property type="match status" value="1"/>
</dbReference>
<accession>A0ABD3M9T1</accession>
<proteinExistence type="predicted"/>
<keyword evidence="8" id="KW-1185">Reference proteome</keyword>
<dbReference type="InterPro" id="IPR001214">
    <property type="entry name" value="SET_dom"/>
</dbReference>
<feature type="domain" description="SET" evidence="6">
    <location>
        <begin position="59"/>
        <end position="261"/>
    </location>
</feature>
<keyword evidence="1" id="KW-0489">Methyltransferase</keyword>
<dbReference type="EMBL" id="JALLBG020000188">
    <property type="protein sequence ID" value="KAL3760362.1"/>
    <property type="molecule type" value="Genomic_DNA"/>
</dbReference>
<keyword evidence="3" id="KW-0949">S-adenosyl-L-methionine</keyword>
<evidence type="ECO:0000256" key="3">
    <source>
        <dbReference type="ARBA" id="ARBA00022691"/>
    </source>
</evidence>
<dbReference type="InterPro" id="IPR046341">
    <property type="entry name" value="SET_dom_sf"/>
</dbReference>
<sequence length="461" mass="51780">MRVCLQNLIAAVVILASSSSSSSSSSSVAAAADENNDPLISKWPEFVAWYRSHGGIVDDRITIGYEADTHIRGTIATALIPADTLLMHTPHNLLLTSNTGDTCEDIKYVQNEMNKGEESIWYTYFNFDDSSGSRVPSQWNRDYLKEDGNDGGYHKDGRAIQELQGLPPSGNTHSNIDWGTETCFKRSSDHTLTHEEKEQYLKAAQIYHTRASDIGLIPLYDLMNHHNGKINTRLHRDGEGGLYVTALVDIQEGEPIYNTYARNGWESSIDVFNGYGFVEDYPQLWRWDGEELNGGEGEEGDGGEGGGRGHTSNRYVIPVYEHFEPNHALYEILVLSPTLGALSPTKQLVEVLGNERRSMEEWKKRISSHHGIVRSSHAHALHDAALSLLNGLPTTLEEDEKILRMEKKQLERLQGLGREDVNKKDVIQAIEYRMAFKRALRLAVEIAEKEGVFYMDDTEEL</sequence>
<name>A0ABD3M9T1_9STRA</name>
<dbReference type="GO" id="GO:0008168">
    <property type="term" value="F:methyltransferase activity"/>
    <property type="evidence" value="ECO:0007669"/>
    <property type="project" value="UniProtKB-KW"/>
</dbReference>
<reference evidence="7 8" key="1">
    <citation type="submission" date="2024-10" db="EMBL/GenBank/DDBJ databases">
        <title>Updated reference genomes for cyclostephanoid diatoms.</title>
        <authorList>
            <person name="Roberts W.R."/>
            <person name="Alverson A.J."/>
        </authorList>
    </citation>
    <scope>NUCLEOTIDE SEQUENCE [LARGE SCALE GENOMIC DNA]</scope>
    <source>
        <strain evidence="7 8">AJA232-27</strain>
    </source>
</reference>
<dbReference type="PROSITE" id="PS50280">
    <property type="entry name" value="SET"/>
    <property type="match status" value="1"/>
</dbReference>
<comment type="caution">
    <text evidence="7">The sequence shown here is derived from an EMBL/GenBank/DDBJ whole genome shotgun (WGS) entry which is preliminary data.</text>
</comment>
<dbReference type="AlphaFoldDB" id="A0ABD3M9T1"/>
<evidence type="ECO:0000256" key="4">
    <source>
        <dbReference type="SAM" id="MobiDB-lite"/>
    </source>
</evidence>
<feature type="compositionally biased region" description="Acidic residues" evidence="4">
    <location>
        <begin position="290"/>
        <end position="302"/>
    </location>
</feature>
<protein>
    <recommendedName>
        <fullName evidence="6">SET domain-containing protein</fullName>
    </recommendedName>
</protein>
<dbReference type="CDD" id="cd10527">
    <property type="entry name" value="SET_LSMT"/>
    <property type="match status" value="1"/>
</dbReference>